<organism evidence="1 2">
    <name type="scientific">Opisthorchis viverrini</name>
    <name type="common">Southeast Asian liver fluke</name>
    <dbReference type="NCBI Taxonomy" id="6198"/>
    <lineage>
        <taxon>Eukaryota</taxon>
        <taxon>Metazoa</taxon>
        <taxon>Spiralia</taxon>
        <taxon>Lophotrochozoa</taxon>
        <taxon>Platyhelminthes</taxon>
        <taxon>Trematoda</taxon>
        <taxon>Digenea</taxon>
        <taxon>Opisthorchiida</taxon>
        <taxon>Opisthorchiata</taxon>
        <taxon>Opisthorchiidae</taxon>
        <taxon>Opisthorchis</taxon>
    </lineage>
</organism>
<dbReference type="EMBL" id="KL603527">
    <property type="protein sequence ID" value="KER18322.1"/>
    <property type="molecule type" value="Genomic_DNA"/>
</dbReference>
<accession>A0A074YYQ1</accession>
<gene>
    <name evidence="1" type="ORF">T265_12310</name>
</gene>
<keyword evidence="2" id="KW-1185">Reference proteome</keyword>
<sequence>MGKTNLARFESFTEFNEPCLCINAESTISNKKGAFQFGEMASQTSPCVLRITAMRPTGSGDITKIKQFSEISILGSKGVTQAISKEVTQGSGAQ</sequence>
<evidence type="ECO:0000313" key="1">
    <source>
        <dbReference type="EMBL" id="KER18322.1"/>
    </source>
</evidence>
<protein>
    <submittedName>
        <fullName evidence="1">Uncharacterized protein</fullName>
    </submittedName>
</protein>
<dbReference type="CTD" id="20326478"/>
<reference evidence="1 2" key="1">
    <citation type="submission" date="2013-11" db="EMBL/GenBank/DDBJ databases">
        <title>Opisthorchis viverrini - life in the bile duct.</title>
        <authorList>
            <person name="Young N.D."/>
            <person name="Nagarajan N."/>
            <person name="Lin S.J."/>
            <person name="Korhonen P.K."/>
            <person name="Jex A.R."/>
            <person name="Hall R.S."/>
            <person name="Safavi-Hemami H."/>
            <person name="Kaewkong W."/>
            <person name="Bertrand D."/>
            <person name="Gao S."/>
            <person name="Seet Q."/>
            <person name="Wongkham S."/>
            <person name="Teh B.T."/>
            <person name="Wongkham C."/>
            <person name="Intapan P.M."/>
            <person name="Maleewong W."/>
            <person name="Yang X."/>
            <person name="Hu M."/>
            <person name="Wang Z."/>
            <person name="Hofmann A."/>
            <person name="Sternberg P.W."/>
            <person name="Tan P."/>
            <person name="Wang J."/>
            <person name="Gasser R.B."/>
        </authorList>
    </citation>
    <scope>NUCLEOTIDE SEQUENCE [LARGE SCALE GENOMIC DNA]</scope>
</reference>
<evidence type="ECO:0000313" key="2">
    <source>
        <dbReference type="Proteomes" id="UP000054324"/>
    </source>
</evidence>
<name>A0A074YYQ1_OPIVI</name>
<dbReference type="AlphaFoldDB" id="A0A074YYQ1"/>
<dbReference type="RefSeq" id="XP_009177931.1">
    <property type="nucleotide sequence ID" value="XM_009179667.1"/>
</dbReference>
<dbReference type="KEGG" id="ovi:T265_12310"/>
<dbReference type="GeneID" id="20326478"/>
<proteinExistence type="predicted"/>
<dbReference type="Proteomes" id="UP000054324">
    <property type="component" value="Unassembled WGS sequence"/>
</dbReference>